<evidence type="ECO:0000313" key="5">
    <source>
        <dbReference type="Proteomes" id="UP000887567"/>
    </source>
</evidence>
<dbReference type="RefSeq" id="XP_020895127.1">
    <property type="nucleotide sequence ID" value="XM_021039468.2"/>
</dbReference>
<feature type="transmembrane region" description="Helical" evidence="3">
    <location>
        <begin position="416"/>
        <end position="436"/>
    </location>
</feature>
<feature type="compositionally biased region" description="Basic and acidic residues" evidence="2">
    <location>
        <begin position="598"/>
        <end position="611"/>
    </location>
</feature>
<feature type="transmembrane region" description="Helical" evidence="3">
    <location>
        <begin position="385"/>
        <end position="404"/>
    </location>
</feature>
<dbReference type="Gene3D" id="1.20.1250.20">
    <property type="entry name" value="MFS general substrate transporter like domains"/>
    <property type="match status" value="1"/>
</dbReference>
<feature type="transmembrane region" description="Helical" evidence="3">
    <location>
        <begin position="476"/>
        <end position="497"/>
    </location>
</feature>
<dbReference type="KEGG" id="epa:110234106"/>
<proteinExistence type="inferred from homology"/>
<feature type="transmembrane region" description="Helical" evidence="3">
    <location>
        <begin position="130"/>
        <end position="152"/>
    </location>
</feature>
<keyword evidence="3" id="KW-0472">Membrane</keyword>
<keyword evidence="3" id="KW-1133">Transmembrane helix</keyword>
<dbReference type="PANTHER" id="PTHR11328">
    <property type="entry name" value="MAJOR FACILITATOR SUPERFAMILY DOMAIN-CONTAINING PROTEIN"/>
    <property type="match status" value="1"/>
</dbReference>
<evidence type="ECO:0000256" key="3">
    <source>
        <dbReference type="SAM" id="Phobius"/>
    </source>
</evidence>
<feature type="transmembrane region" description="Helical" evidence="3">
    <location>
        <begin position="97"/>
        <end position="118"/>
    </location>
</feature>
<dbReference type="CDD" id="cd17491">
    <property type="entry name" value="MFS_MFSD12"/>
    <property type="match status" value="1"/>
</dbReference>
<feature type="transmembrane region" description="Helical" evidence="3">
    <location>
        <begin position="205"/>
        <end position="227"/>
    </location>
</feature>
<sequence>MNWIQRIFQRRQKGDTPSKQNLPVKQKISHGVGHILNDLAASVWFSYLIIYLTKVAGLSNRNTGLVVFLGQIADAVCTPFIGILCDRTVCRYGRRKIWHLIGTVLTSISFPMLFIRILPEGSSTTLKVSYFVGIAAVFQFGWGSVQISHLSLIPEICHRNNERVELNAIRSALTFVCGIYVYTVTWILLGENSDAELLPSAWKQFMYLSLIIVGTGNFFNLFFHIITKEPKSEALLKWQAKQEKKKKPIAEKHQCNGNAKVPTQAVCKQEPTRRSGATPTIFVSLCEEKQGNLSKKEVASTDSTVSFSEQTPLVDMEKQPLEIIDRSADVPNPPKVQYKTKKEWLKDPTLYKVAVIYMCTRLVVNISQSYLPIYLTDTMEFQKEAIAYFPLVVLISGVLASLCVKPLTKKLGSKITYCIGSIMALGACLWYFVQSIEGRNAIYATTVLMGTGGSVMLVTALSLISELIGHDKKSGAFIYGAISFTDKLSSGAVIAIIQELNPRKDPDSACPSCGEYVRYIQSIAPGIAAAIALLTAVFFFDSIFACKRRVEKSDAAVQVGCDEELGNEEKEEDETEHPIILHNTLESRDSNHNLSQSETKDDTNFTSVEERNLGDGTAPVWCPRQSAQRLANEVIPSPLADRRTIV</sequence>
<dbReference type="GO" id="GO:0008643">
    <property type="term" value="P:carbohydrate transport"/>
    <property type="evidence" value="ECO:0007669"/>
    <property type="project" value="InterPro"/>
</dbReference>
<feature type="transmembrane region" description="Helical" evidence="3">
    <location>
        <begin position="442"/>
        <end position="464"/>
    </location>
</feature>
<dbReference type="EnsemblMetazoa" id="XM_021039468.2">
    <property type="protein sequence ID" value="XP_020895127.1"/>
    <property type="gene ID" value="LOC110234106"/>
</dbReference>
<evidence type="ECO:0000256" key="2">
    <source>
        <dbReference type="SAM" id="MobiDB-lite"/>
    </source>
</evidence>
<feature type="transmembrane region" description="Helical" evidence="3">
    <location>
        <begin position="172"/>
        <end position="189"/>
    </location>
</feature>
<evidence type="ECO:0008006" key="6">
    <source>
        <dbReference type="Google" id="ProtNLM"/>
    </source>
</evidence>
<dbReference type="Proteomes" id="UP000887567">
    <property type="component" value="Unplaced"/>
</dbReference>
<dbReference type="AlphaFoldDB" id="A0A913WWB9"/>
<dbReference type="GO" id="GO:0005886">
    <property type="term" value="C:plasma membrane"/>
    <property type="evidence" value="ECO:0007669"/>
    <property type="project" value="TreeGrafter"/>
</dbReference>
<feature type="transmembrane region" description="Helical" evidence="3">
    <location>
        <begin position="65"/>
        <end position="85"/>
    </location>
</feature>
<keyword evidence="3" id="KW-0812">Transmembrane</keyword>
<comment type="similarity">
    <text evidence="1">Belongs to the major facilitator superfamily.</text>
</comment>
<dbReference type="InterPro" id="IPR039672">
    <property type="entry name" value="MFS_2"/>
</dbReference>
<dbReference type="InterPro" id="IPR036259">
    <property type="entry name" value="MFS_trans_sf"/>
</dbReference>
<accession>A0A913WWB9</accession>
<dbReference type="SUPFAM" id="SSF103473">
    <property type="entry name" value="MFS general substrate transporter"/>
    <property type="match status" value="1"/>
</dbReference>
<dbReference type="OMA" id="HMAMVNG"/>
<feature type="transmembrane region" description="Helical" evidence="3">
    <location>
        <begin position="349"/>
        <end position="373"/>
    </location>
</feature>
<keyword evidence="5" id="KW-1185">Reference proteome</keyword>
<protein>
    <recommendedName>
        <fullName evidence="6">Major facilitator superfamily domain-containing protein 12-like</fullName>
    </recommendedName>
</protein>
<dbReference type="FunFam" id="1.20.1250.20:FF:000431">
    <property type="entry name" value="Predicted protein"/>
    <property type="match status" value="1"/>
</dbReference>
<evidence type="ECO:0000313" key="4">
    <source>
        <dbReference type="EnsemblMetazoa" id="XP_020895127.1"/>
    </source>
</evidence>
<dbReference type="Pfam" id="PF13347">
    <property type="entry name" value="MFS_2"/>
    <property type="match status" value="2"/>
</dbReference>
<dbReference type="OrthoDB" id="1730117at2759"/>
<dbReference type="PANTHER" id="PTHR11328:SF28">
    <property type="entry name" value="MAJOR FACILITATOR SUPERFAMILY DOMAIN-CONTAINING PROTEIN 12"/>
    <property type="match status" value="1"/>
</dbReference>
<feature type="transmembrane region" description="Helical" evidence="3">
    <location>
        <begin position="35"/>
        <end position="53"/>
    </location>
</feature>
<feature type="region of interest" description="Disordered" evidence="2">
    <location>
        <begin position="582"/>
        <end position="611"/>
    </location>
</feature>
<dbReference type="GO" id="GO:0015293">
    <property type="term" value="F:symporter activity"/>
    <property type="evidence" value="ECO:0007669"/>
    <property type="project" value="InterPro"/>
</dbReference>
<feature type="transmembrane region" description="Helical" evidence="3">
    <location>
        <begin position="517"/>
        <end position="540"/>
    </location>
</feature>
<reference evidence="4" key="1">
    <citation type="submission" date="2022-11" db="UniProtKB">
        <authorList>
            <consortium name="EnsemblMetazoa"/>
        </authorList>
    </citation>
    <scope>IDENTIFICATION</scope>
</reference>
<evidence type="ECO:0000256" key="1">
    <source>
        <dbReference type="ARBA" id="ARBA00008335"/>
    </source>
</evidence>
<name>A0A913WWB9_EXADI</name>
<organism evidence="4 5">
    <name type="scientific">Exaiptasia diaphana</name>
    <name type="common">Tropical sea anemone</name>
    <name type="synonym">Aiptasia pulchella</name>
    <dbReference type="NCBI Taxonomy" id="2652724"/>
    <lineage>
        <taxon>Eukaryota</taxon>
        <taxon>Metazoa</taxon>
        <taxon>Cnidaria</taxon>
        <taxon>Anthozoa</taxon>
        <taxon>Hexacorallia</taxon>
        <taxon>Actiniaria</taxon>
        <taxon>Aiptasiidae</taxon>
        <taxon>Exaiptasia</taxon>
    </lineage>
</organism>
<dbReference type="GeneID" id="110234106"/>